<dbReference type="PANTHER" id="PTHR33221">
    <property type="entry name" value="WINGED HELIX-TURN-HELIX TRANSCRIPTIONAL REGULATOR, RRF2 FAMILY"/>
    <property type="match status" value="1"/>
</dbReference>
<dbReference type="InterPro" id="IPR036388">
    <property type="entry name" value="WH-like_DNA-bd_sf"/>
</dbReference>
<dbReference type="AlphaFoldDB" id="A0A9D7IGG8"/>
<keyword evidence="1" id="KW-0238">DNA-binding</keyword>
<dbReference type="GO" id="GO:0003677">
    <property type="term" value="F:DNA binding"/>
    <property type="evidence" value="ECO:0007669"/>
    <property type="project" value="UniProtKB-KW"/>
</dbReference>
<dbReference type="InterPro" id="IPR000944">
    <property type="entry name" value="Tscrpt_reg_Rrf2"/>
</dbReference>
<dbReference type="NCBIfam" id="TIGR00738">
    <property type="entry name" value="rrf2_super"/>
    <property type="match status" value="1"/>
</dbReference>
<reference evidence="2" key="1">
    <citation type="submission" date="2020-10" db="EMBL/GenBank/DDBJ databases">
        <title>Connecting structure to function with the recovery of over 1000 high-quality activated sludge metagenome-assembled genomes encoding full-length rRNA genes using long-read sequencing.</title>
        <authorList>
            <person name="Singleton C.M."/>
            <person name="Petriglieri F."/>
            <person name="Kristensen J.M."/>
            <person name="Kirkegaard R.H."/>
            <person name="Michaelsen T.Y."/>
            <person name="Andersen M.H."/>
            <person name="Karst S.M."/>
            <person name="Dueholm M.S."/>
            <person name="Nielsen P.H."/>
            <person name="Albertsen M."/>
        </authorList>
    </citation>
    <scope>NUCLEOTIDE SEQUENCE</scope>
    <source>
        <strain evidence="2">EsbW_18-Q3-R4-48_MAXAC.044</strain>
    </source>
</reference>
<accession>A0A9D7IGG8</accession>
<dbReference type="Pfam" id="PF02082">
    <property type="entry name" value="Rrf2"/>
    <property type="match status" value="1"/>
</dbReference>
<dbReference type="GO" id="GO:0005829">
    <property type="term" value="C:cytosol"/>
    <property type="evidence" value="ECO:0007669"/>
    <property type="project" value="TreeGrafter"/>
</dbReference>
<proteinExistence type="predicted"/>
<dbReference type="GO" id="GO:0003700">
    <property type="term" value="F:DNA-binding transcription factor activity"/>
    <property type="evidence" value="ECO:0007669"/>
    <property type="project" value="TreeGrafter"/>
</dbReference>
<evidence type="ECO:0000256" key="1">
    <source>
        <dbReference type="ARBA" id="ARBA00023125"/>
    </source>
</evidence>
<comment type="caution">
    <text evidence="2">The sequence shown here is derived from an EMBL/GenBank/DDBJ whole genome shotgun (WGS) entry which is preliminary data.</text>
</comment>
<dbReference type="Proteomes" id="UP000886602">
    <property type="component" value="Unassembled WGS sequence"/>
</dbReference>
<dbReference type="PROSITE" id="PS51197">
    <property type="entry name" value="HTH_RRF2_2"/>
    <property type="match status" value="1"/>
</dbReference>
<dbReference type="Gene3D" id="1.10.10.10">
    <property type="entry name" value="Winged helix-like DNA-binding domain superfamily/Winged helix DNA-binding domain"/>
    <property type="match status" value="1"/>
</dbReference>
<dbReference type="EMBL" id="JADJNC010000003">
    <property type="protein sequence ID" value="MBK7421849.1"/>
    <property type="molecule type" value="Genomic_DNA"/>
</dbReference>
<dbReference type="SUPFAM" id="SSF46785">
    <property type="entry name" value="Winged helix' DNA-binding domain"/>
    <property type="match status" value="1"/>
</dbReference>
<protein>
    <submittedName>
        <fullName evidence="2">Rrf2 family transcriptional regulator</fullName>
    </submittedName>
</protein>
<gene>
    <name evidence="2" type="ORF">IPJ48_01435</name>
</gene>
<sequence length="159" mass="17771">MRLSTFSDYNLRVLMYLGVQSDRLATIAEIADAHKISESHLMKVVHQLGRSGYIETVRGKGGGMRLATAPKEIVLGNVIRQTEGEIAMAECFTEKSACRIEPACRLKSILGEALSALFLVLDDYTLADLLEKPQDHLKAIRWRESTSSVHRTDYSEFAK</sequence>
<organism evidence="2 3">
    <name type="scientific">Candidatus Propionivibrio dominans</name>
    <dbReference type="NCBI Taxonomy" id="2954373"/>
    <lineage>
        <taxon>Bacteria</taxon>
        <taxon>Pseudomonadati</taxon>
        <taxon>Pseudomonadota</taxon>
        <taxon>Betaproteobacteria</taxon>
        <taxon>Rhodocyclales</taxon>
        <taxon>Rhodocyclaceae</taxon>
        <taxon>Propionivibrio</taxon>
    </lineage>
</organism>
<name>A0A9D7IGG8_9RHOO</name>
<evidence type="ECO:0000313" key="2">
    <source>
        <dbReference type="EMBL" id="MBK7421849.1"/>
    </source>
</evidence>
<evidence type="ECO:0000313" key="3">
    <source>
        <dbReference type="Proteomes" id="UP000886602"/>
    </source>
</evidence>
<dbReference type="InterPro" id="IPR036390">
    <property type="entry name" value="WH_DNA-bd_sf"/>
</dbReference>
<dbReference type="PANTHER" id="PTHR33221:SF4">
    <property type="entry name" value="HTH-TYPE TRANSCRIPTIONAL REPRESSOR NSRR"/>
    <property type="match status" value="1"/>
</dbReference>